<dbReference type="PANTHER" id="PTHR43540:SF9">
    <property type="entry name" value="FAMILY HYDROLASE, PUTATIVE (AFU_ORTHOLOGUE AFUA_2G08700)-RELATED"/>
    <property type="match status" value="1"/>
</dbReference>
<feature type="domain" description="Isochorismatase-like" evidence="2">
    <location>
        <begin position="22"/>
        <end position="200"/>
    </location>
</feature>
<dbReference type="InterPro" id="IPR000868">
    <property type="entry name" value="Isochorismatase-like_dom"/>
</dbReference>
<evidence type="ECO:0000256" key="1">
    <source>
        <dbReference type="ARBA" id="ARBA00022801"/>
    </source>
</evidence>
<dbReference type="GO" id="GO:0016787">
    <property type="term" value="F:hydrolase activity"/>
    <property type="evidence" value="ECO:0007669"/>
    <property type="project" value="UniProtKB-KW"/>
</dbReference>
<proteinExistence type="predicted"/>
<name>A0A917RAV5_9NOCA</name>
<evidence type="ECO:0000259" key="2">
    <source>
        <dbReference type="Pfam" id="PF00857"/>
    </source>
</evidence>
<reference evidence="3" key="2">
    <citation type="submission" date="2020-09" db="EMBL/GenBank/DDBJ databases">
        <authorList>
            <person name="Sun Q."/>
            <person name="Zhou Y."/>
        </authorList>
    </citation>
    <scope>NUCLEOTIDE SEQUENCE</scope>
    <source>
        <strain evidence="3">CGMCC 4.3508</strain>
    </source>
</reference>
<dbReference type="Pfam" id="PF00857">
    <property type="entry name" value="Isochorismatase"/>
    <property type="match status" value="1"/>
</dbReference>
<dbReference type="InterPro" id="IPR036380">
    <property type="entry name" value="Isochorismatase-like_sf"/>
</dbReference>
<gene>
    <name evidence="3" type="ORF">GCM10011588_12050</name>
</gene>
<reference evidence="3" key="1">
    <citation type="journal article" date="2014" name="Int. J. Syst. Evol. Microbiol.">
        <title>Complete genome sequence of Corynebacterium casei LMG S-19264T (=DSM 44701T), isolated from a smear-ripened cheese.</title>
        <authorList>
            <consortium name="US DOE Joint Genome Institute (JGI-PGF)"/>
            <person name="Walter F."/>
            <person name="Albersmeier A."/>
            <person name="Kalinowski J."/>
            <person name="Ruckert C."/>
        </authorList>
    </citation>
    <scope>NUCLEOTIDE SEQUENCE</scope>
    <source>
        <strain evidence="3">CGMCC 4.3508</strain>
    </source>
</reference>
<dbReference type="RefSeq" id="WP_189094076.1">
    <property type="nucleotide sequence ID" value="NZ_BMMH01000002.1"/>
</dbReference>
<keyword evidence="1" id="KW-0378">Hydrolase</keyword>
<organism evidence="3 4">
    <name type="scientific">Nocardia jinanensis</name>
    <dbReference type="NCBI Taxonomy" id="382504"/>
    <lineage>
        <taxon>Bacteria</taxon>
        <taxon>Bacillati</taxon>
        <taxon>Actinomycetota</taxon>
        <taxon>Actinomycetes</taxon>
        <taxon>Mycobacteriales</taxon>
        <taxon>Nocardiaceae</taxon>
        <taxon>Nocardia</taxon>
    </lineage>
</organism>
<dbReference type="EMBL" id="BMMH01000002">
    <property type="protein sequence ID" value="GGK99027.1"/>
    <property type="molecule type" value="Genomic_DNA"/>
</dbReference>
<evidence type="ECO:0000313" key="4">
    <source>
        <dbReference type="Proteomes" id="UP000638263"/>
    </source>
</evidence>
<keyword evidence="4" id="KW-1185">Reference proteome</keyword>
<dbReference type="Gene3D" id="3.40.50.850">
    <property type="entry name" value="Isochorismatase-like"/>
    <property type="match status" value="1"/>
</dbReference>
<dbReference type="InterPro" id="IPR050272">
    <property type="entry name" value="Isochorismatase-like_hydrls"/>
</dbReference>
<dbReference type="PANTHER" id="PTHR43540">
    <property type="entry name" value="PEROXYUREIDOACRYLATE/UREIDOACRYLATE AMIDOHYDROLASE-RELATED"/>
    <property type="match status" value="1"/>
</dbReference>
<dbReference type="SUPFAM" id="SSF52499">
    <property type="entry name" value="Isochorismatase-like hydrolases"/>
    <property type="match status" value="1"/>
</dbReference>
<evidence type="ECO:0000313" key="3">
    <source>
        <dbReference type="EMBL" id="GGK99027.1"/>
    </source>
</evidence>
<dbReference type="AlphaFoldDB" id="A0A917RAV5"/>
<comment type="caution">
    <text evidence="3">The sequence shown here is derived from an EMBL/GenBank/DDBJ whole genome shotgun (WGS) entry which is preliminary data.</text>
</comment>
<dbReference type="CDD" id="cd00431">
    <property type="entry name" value="cysteine_hydrolases"/>
    <property type="match status" value="1"/>
</dbReference>
<protein>
    <submittedName>
        <fullName evidence="3">Isochorismatase</fullName>
    </submittedName>
</protein>
<dbReference type="Proteomes" id="UP000638263">
    <property type="component" value="Unassembled WGS sequence"/>
</dbReference>
<sequence length="218" mass="23216">MPPPHTPTTGLSPAEVLAPSRCALLVIDMQNDFVDPGGAYARAGDDVAPARSVIEPIAGTIAAARAAGVPVLFAANTTLPDGRSDSPAWTYFKNFARPDLDGPYTVPGTWGWEIIAELAPAEDEDIVRKHRSNAFVGTDLDMLLRSRGVETLVSCGVVTNGCVEATVRHAAFLDYYSVLVRDACASSSPALHDAALQLLGARHDLVTAEDVQKIWEYS</sequence>
<accession>A0A917RAV5</accession>